<dbReference type="Pfam" id="PF24522">
    <property type="entry name" value="KRIT1_FRMD8_FERM_C"/>
    <property type="match status" value="1"/>
</dbReference>
<organism evidence="3 4">
    <name type="scientific">Rhipicephalus microplus</name>
    <name type="common">Cattle tick</name>
    <name type="synonym">Boophilus microplus</name>
    <dbReference type="NCBI Taxonomy" id="6941"/>
    <lineage>
        <taxon>Eukaryota</taxon>
        <taxon>Metazoa</taxon>
        <taxon>Ecdysozoa</taxon>
        <taxon>Arthropoda</taxon>
        <taxon>Chelicerata</taxon>
        <taxon>Arachnida</taxon>
        <taxon>Acari</taxon>
        <taxon>Parasitiformes</taxon>
        <taxon>Ixodida</taxon>
        <taxon>Ixodoidea</taxon>
        <taxon>Ixodidae</taxon>
        <taxon>Rhipicephalinae</taxon>
        <taxon>Rhipicephalus</taxon>
        <taxon>Boophilus</taxon>
    </lineage>
</organism>
<evidence type="ECO:0000313" key="4">
    <source>
        <dbReference type="Proteomes" id="UP000821866"/>
    </source>
</evidence>
<name>A0A9J6E481_RHIMP</name>
<dbReference type="InterPro" id="IPR035963">
    <property type="entry name" value="FERM_2"/>
</dbReference>
<dbReference type="AlphaFoldDB" id="A0A9J6E481"/>
<dbReference type="PANTHER" id="PTHR47272:SF1">
    <property type="entry name" value="PIGGYBAC TRANSPOSABLE ELEMENT-DERIVED PROTEIN 3-LIKE"/>
    <property type="match status" value="1"/>
</dbReference>
<dbReference type="PANTHER" id="PTHR47272">
    <property type="entry name" value="DDE_TNP_1_7 DOMAIN-CONTAINING PROTEIN"/>
    <property type="match status" value="1"/>
</dbReference>
<dbReference type="GO" id="GO:0009887">
    <property type="term" value="P:animal organ morphogenesis"/>
    <property type="evidence" value="ECO:0007669"/>
    <property type="project" value="UniProtKB-ARBA"/>
</dbReference>
<dbReference type="SMART" id="SM00295">
    <property type="entry name" value="B41"/>
    <property type="match status" value="1"/>
</dbReference>
<dbReference type="SUPFAM" id="SSF47031">
    <property type="entry name" value="Second domain of FERM"/>
    <property type="match status" value="1"/>
</dbReference>
<sequence>MRCVTSVPRCLPPRPPSFCYRATFELRHGAGLPEQEVCVYLMNKVCLCVEVSNVQLATAHEIVDIIAEDDTEINFPAQVKDIFALWVTSPLLELQLKPDHRPYLIRERWSEYLKKYTFATKQQLDSDEPVLTLQRNVFLEKSKEKEITDLKLLKMLFAEAKGNVLDGRYPCETEDCMVLGAIQARLELGPYDPLKHTPEFFRQGYSRTCLSRIRDFLPEHACRSHWFLLGLGAKNGPERRLSEHYKAIASNVKESRLMRKYLEFCWAFPYYGSAFFSGQVERPVTGIASLMNHYDLPVLVAINRDGVHVMDPSQPVVLLSLPYKQLSWDYACPTQPDNPDCLPCLFLQFQLPGQNETSVLQIFSRQAVLMDALISTIVDELKKRASWIESEADATTVNRADDDIQVPLTVKKLRQEQGLSGRLRKLSIAKFNSSGLEDHASKRQKVDDATAEEILMRISNGDISDGDFSDDELEAENEENIPANGQVTASTTTAALPARPDATVSSNAPAASTKAEFKWVKKDFAPSDVDCHYNPEVASTCQQPLVYFSKYFTEQIFEDLAEFTNRYVLQRDGAVLATTKEEIKIFFGMLMLMGVLKYPRVRMYWQTATRIPAIADSMGVKRFFKIRGALHISDANEERDPNSQDKFWKVRPLLEAVRSRCLQLVPLEQNSIDEQMVPFTGRIAAKQFVKGKPNPEGVKVFVRCSFDGLAHDFEFYQGKGTGVSKEHAHLGLGGSVVMRLVESLPKAQNIKCYMDNYFTSVKLFLELKKIGILASGTIRGNRLAGCVMKTDKEMKKEGRGSYDERVSQNDEVVLVRWQDNGTVNMASTHLGVGNIGTVRRWSESQKVHVDIDCPEVVLDYNKYMGGVDKLDFIMSLYPMRTRTKKWPVRVISHFASFALSNSWLEYLRDANKAGLLRKETLDMMAFQTDVANCLLNSNKPQKKRGRPSNDNSRTVKKKPPQSGLDPATCGPAAEYLSH</sequence>
<dbReference type="PROSITE" id="PS50057">
    <property type="entry name" value="FERM_3"/>
    <property type="match status" value="1"/>
</dbReference>
<dbReference type="InterPro" id="IPR019749">
    <property type="entry name" value="Band_41_domain"/>
</dbReference>
<comment type="caution">
    <text evidence="3">The sequence shown here is derived from an EMBL/GenBank/DDBJ whole genome shotgun (WGS) entry which is preliminary data.</text>
</comment>
<dbReference type="VEuPathDB" id="VectorBase:LOC119167495"/>
<dbReference type="Gene3D" id="2.30.29.30">
    <property type="entry name" value="Pleckstrin-homology domain (PH domain)/Phosphotyrosine-binding domain (PTB)"/>
    <property type="match status" value="1"/>
</dbReference>
<dbReference type="InterPro" id="IPR000299">
    <property type="entry name" value="FERM_domain"/>
</dbReference>
<dbReference type="GO" id="GO:0071944">
    <property type="term" value="C:cell periphery"/>
    <property type="evidence" value="ECO:0007669"/>
    <property type="project" value="UniProtKB-ARBA"/>
</dbReference>
<dbReference type="InterPro" id="IPR011993">
    <property type="entry name" value="PH-like_dom_sf"/>
</dbReference>
<dbReference type="Gene3D" id="1.20.80.10">
    <property type="match status" value="1"/>
</dbReference>
<protein>
    <recommendedName>
        <fullName evidence="2">FERM domain-containing protein</fullName>
    </recommendedName>
</protein>
<feature type="region of interest" description="Disordered" evidence="1">
    <location>
        <begin position="937"/>
        <end position="978"/>
    </location>
</feature>
<reference evidence="3" key="1">
    <citation type="journal article" date="2020" name="Cell">
        <title>Large-Scale Comparative Analyses of Tick Genomes Elucidate Their Genetic Diversity and Vector Capacities.</title>
        <authorList>
            <consortium name="Tick Genome and Microbiome Consortium (TIGMIC)"/>
            <person name="Jia N."/>
            <person name="Wang J."/>
            <person name="Shi W."/>
            <person name="Du L."/>
            <person name="Sun Y."/>
            <person name="Zhan W."/>
            <person name="Jiang J.F."/>
            <person name="Wang Q."/>
            <person name="Zhang B."/>
            <person name="Ji P."/>
            <person name="Bell-Sakyi L."/>
            <person name="Cui X.M."/>
            <person name="Yuan T.T."/>
            <person name="Jiang B.G."/>
            <person name="Yang W.F."/>
            <person name="Lam T.T."/>
            <person name="Chang Q.C."/>
            <person name="Ding S.J."/>
            <person name="Wang X.J."/>
            <person name="Zhu J.G."/>
            <person name="Ruan X.D."/>
            <person name="Zhao L."/>
            <person name="Wei J.T."/>
            <person name="Ye R.Z."/>
            <person name="Que T.C."/>
            <person name="Du C.H."/>
            <person name="Zhou Y.H."/>
            <person name="Cheng J.X."/>
            <person name="Dai P.F."/>
            <person name="Guo W.B."/>
            <person name="Han X.H."/>
            <person name="Huang E.J."/>
            <person name="Li L.F."/>
            <person name="Wei W."/>
            <person name="Gao Y.C."/>
            <person name="Liu J.Z."/>
            <person name="Shao H.Z."/>
            <person name="Wang X."/>
            <person name="Wang C.C."/>
            <person name="Yang T.C."/>
            <person name="Huo Q.B."/>
            <person name="Li W."/>
            <person name="Chen H.Y."/>
            <person name="Chen S.E."/>
            <person name="Zhou L.G."/>
            <person name="Ni X.B."/>
            <person name="Tian J.H."/>
            <person name="Sheng Y."/>
            <person name="Liu T."/>
            <person name="Pan Y.S."/>
            <person name="Xia L.Y."/>
            <person name="Li J."/>
            <person name="Zhao F."/>
            <person name="Cao W.C."/>
        </authorList>
    </citation>
    <scope>NUCLEOTIDE SEQUENCE</scope>
    <source>
        <strain evidence="3">Rmic-2018</strain>
    </source>
</reference>
<dbReference type="CDD" id="cd14473">
    <property type="entry name" value="FERM_B-lobe"/>
    <property type="match status" value="1"/>
</dbReference>
<reference evidence="3" key="2">
    <citation type="submission" date="2021-09" db="EMBL/GenBank/DDBJ databases">
        <authorList>
            <person name="Jia N."/>
            <person name="Wang J."/>
            <person name="Shi W."/>
            <person name="Du L."/>
            <person name="Sun Y."/>
            <person name="Zhan W."/>
            <person name="Jiang J."/>
            <person name="Wang Q."/>
            <person name="Zhang B."/>
            <person name="Ji P."/>
            <person name="Sakyi L.B."/>
            <person name="Cui X."/>
            <person name="Yuan T."/>
            <person name="Jiang B."/>
            <person name="Yang W."/>
            <person name="Lam T.T.-Y."/>
            <person name="Chang Q."/>
            <person name="Ding S."/>
            <person name="Wang X."/>
            <person name="Zhu J."/>
            <person name="Ruan X."/>
            <person name="Zhao L."/>
            <person name="Wei J."/>
            <person name="Que T."/>
            <person name="Du C."/>
            <person name="Cheng J."/>
            <person name="Dai P."/>
            <person name="Han X."/>
            <person name="Huang E."/>
            <person name="Gao Y."/>
            <person name="Liu J."/>
            <person name="Shao H."/>
            <person name="Ye R."/>
            <person name="Li L."/>
            <person name="Wei W."/>
            <person name="Wang X."/>
            <person name="Wang C."/>
            <person name="Huo Q."/>
            <person name="Li W."/>
            <person name="Guo W."/>
            <person name="Chen H."/>
            <person name="Chen S."/>
            <person name="Zhou L."/>
            <person name="Zhou L."/>
            <person name="Ni X."/>
            <person name="Tian J."/>
            <person name="Zhou Y."/>
            <person name="Sheng Y."/>
            <person name="Liu T."/>
            <person name="Pan Y."/>
            <person name="Xia L."/>
            <person name="Li J."/>
            <person name="Zhao F."/>
            <person name="Cao W."/>
        </authorList>
    </citation>
    <scope>NUCLEOTIDE SEQUENCE</scope>
    <source>
        <strain evidence="3">Rmic-2018</strain>
        <tissue evidence="3">Larvae</tissue>
    </source>
</reference>
<proteinExistence type="predicted"/>
<accession>A0A9J6E481</accession>
<evidence type="ECO:0000259" key="2">
    <source>
        <dbReference type="PROSITE" id="PS50057"/>
    </source>
</evidence>
<dbReference type="InterPro" id="IPR019748">
    <property type="entry name" value="FERM_central"/>
</dbReference>
<gene>
    <name evidence="3" type="ORF">HPB51_023755</name>
</gene>
<dbReference type="InterPro" id="IPR057096">
    <property type="entry name" value="KRIT1_FRMD8_FERM_C"/>
</dbReference>
<dbReference type="Pfam" id="PF00373">
    <property type="entry name" value="FERM_M"/>
    <property type="match status" value="1"/>
</dbReference>
<dbReference type="Proteomes" id="UP000821866">
    <property type="component" value="Chromosome 4"/>
</dbReference>
<dbReference type="InterPro" id="IPR029526">
    <property type="entry name" value="PGBD"/>
</dbReference>
<evidence type="ECO:0000313" key="3">
    <source>
        <dbReference type="EMBL" id="KAH8029190.1"/>
    </source>
</evidence>
<dbReference type="Gene3D" id="3.10.20.90">
    <property type="entry name" value="Phosphatidylinositol 3-kinase Catalytic Subunit, Chain A, domain 1"/>
    <property type="match status" value="1"/>
</dbReference>
<dbReference type="Pfam" id="PF13843">
    <property type="entry name" value="DDE_Tnp_1_7"/>
    <property type="match status" value="1"/>
</dbReference>
<dbReference type="InterPro" id="IPR014352">
    <property type="entry name" value="FERM/acyl-CoA-bd_prot_sf"/>
</dbReference>
<dbReference type="GO" id="GO:0048731">
    <property type="term" value="P:system development"/>
    <property type="evidence" value="ECO:0007669"/>
    <property type="project" value="UniProtKB-ARBA"/>
</dbReference>
<feature type="domain" description="FERM" evidence="2">
    <location>
        <begin position="35"/>
        <end position="385"/>
    </location>
</feature>
<keyword evidence="4" id="KW-1185">Reference proteome</keyword>
<evidence type="ECO:0000256" key="1">
    <source>
        <dbReference type="SAM" id="MobiDB-lite"/>
    </source>
</evidence>
<dbReference type="EMBL" id="JABSTU010000006">
    <property type="protein sequence ID" value="KAH8029190.1"/>
    <property type="molecule type" value="Genomic_DNA"/>
</dbReference>